<accession>A0A160TAU4</accession>
<gene>
    <name evidence="2" type="ORF">MGWOODY_Tha1308</name>
</gene>
<feature type="transmembrane region" description="Helical" evidence="1">
    <location>
        <begin position="7"/>
        <end position="34"/>
    </location>
</feature>
<organism evidence="2">
    <name type="scientific">hydrothermal vent metagenome</name>
    <dbReference type="NCBI Taxonomy" id="652676"/>
    <lineage>
        <taxon>unclassified sequences</taxon>
        <taxon>metagenomes</taxon>
        <taxon>ecological metagenomes</taxon>
    </lineage>
</organism>
<keyword evidence="1" id="KW-0812">Transmembrane</keyword>
<dbReference type="AlphaFoldDB" id="A0A160TAU4"/>
<evidence type="ECO:0000313" key="2">
    <source>
        <dbReference type="EMBL" id="CUS41440.1"/>
    </source>
</evidence>
<proteinExistence type="predicted"/>
<name>A0A160TAU4_9ZZZZ</name>
<sequence>MSLRKILVAVLLTIAGLGLLAAIAGGAFVAYWIWNNVTANIPLYDQKARIEIADAFPATVDILDPLSVNIDTVIPANVPINQTLTIPLEETFDVKVNFNGQVPIKMTLPVHQSIHIDQVIPIDGKLSVKLLGAWIKLPLKGSVPVKADIPVNLSIPIDRNIDLAFSAPAQVAISDKIKVRLDTNIIADIPVKKSLSIPVLEPLRANVTLDKATDITIRELNIDVPLEAITFSPSAQVGDKP</sequence>
<evidence type="ECO:0000256" key="1">
    <source>
        <dbReference type="SAM" id="Phobius"/>
    </source>
</evidence>
<keyword evidence="1" id="KW-1133">Transmembrane helix</keyword>
<reference evidence="2" key="1">
    <citation type="submission" date="2015-10" db="EMBL/GenBank/DDBJ databases">
        <authorList>
            <person name="Gilbert D.G."/>
        </authorList>
    </citation>
    <scope>NUCLEOTIDE SEQUENCE</scope>
</reference>
<protein>
    <submittedName>
        <fullName evidence="2">Neurofilament protein H form H2</fullName>
    </submittedName>
</protein>
<keyword evidence="1" id="KW-0472">Membrane</keyword>
<dbReference type="EMBL" id="CZQC01000042">
    <property type="protein sequence ID" value="CUS41440.1"/>
    <property type="molecule type" value="Genomic_DNA"/>
</dbReference>